<keyword evidence="2" id="KW-1185">Reference proteome</keyword>
<name>A0A370HEV4_9NOCA</name>
<proteinExistence type="predicted"/>
<evidence type="ECO:0000313" key="2">
    <source>
        <dbReference type="Proteomes" id="UP000255355"/>
    </source>
</evidence>
<protein>
    <submittedName>
        <fullName evidence="1">Uncharacterized protein</fullName>
    </submittedName>
</protein>
<gene>
    <name evidence="1" type="ORF">DFR68_101602</name>
</gene>
<dbReference type="EMBL" id="QQAZ01000001">
    <property type="protein sequence ID" value="RDI55768.1"/>
    <property type="molecule type" value="Genomic_DNA"/>
</dbReference>
<comment type="caution">
    <text evidence="1">The sequence shown here is derived from an EMBL/GenBank/DDBJ whole genome shotgun (WGS) entry which is preliminary data.</text>
</comment>
<organism evidence="1 2">
    <name type="scientific">Nocardia mexicana</name>
    <dbReference type="NCBI Taxonomy" id="279262"/>
    <lineage>
        <taxon>Bacteria</taxon>
        <taxon>Bacillati</taxon>
        <taxon>Actinomycetota</taxon>
        <taxon>Actinomycetes</taxon>
        <taxon>Mycobacteriales</taxon>
        <taxon>Nocardiaceae</taxon>
        <taxon>Nocardia</taxon>
    </lineage>
</organism>
<accession>A0A370HEV4</accession>
<reference evidence="1 2" key="1">
    <citation type="submission" date="2018-07" db="EMBL/GenBank/DDBJ databases">
        <title>Genomic Encyclopedia of Type Strains, Phase IV (KMG-IV): sequencing the most valuable type-strain genomes for metagenomic binning, comparative biology and taxonomic classification.</title>
        <authorList>
            <person name="Goeker M."/>
        </authorList>
    </citation>
    <scope>NUCLEOTIDE SEQUENCE [LARGE SCALE GENOMIC DNA]</scope>
    <source>
        <strain evidence="1 2">DSM 44952</strain>
    </source>
</reference>
<dbReference type="Proteomes" id="UP000255355">
    <property type="component" value="Unassembled WGS sequence"/>
</dbReference>
<dbReference type="AlphaFoldDB" id="A0A370HEV4"/>
<evidence type="ECO:0000313" key="1">
    <source>
        <dbReference type="EMBL" id="RDI55768.1"/>
    </source>
</evidence>
<sequence length="267" mass="28188">MSARFGFGTLPTRLRTAPGRCRSTHRRHRPISVVVRLCSQVSISTTLPSPTSITAKPPSPASIADGLLRRADVIVELRGIGREPHPTGVTAGLWRRCGIAAVPLCCLDTVPVPLSCVDTALAVLRYCNIDTALVPLSGVDTALVPLRYFNTALASLRFNNALASLRAGCLVFREHLEAGVTRNLASQFGIDGAESGEQGGVVLQSGQGLRRYAHLHQWFTGFVCHHVCMRAVTPPALACQPPTAVGERDQGVGATLAGGARISGAAL</sequence>